<evidence type="ECO:0000313" key="3">
    <source>
        <dbReference type="Proteomes" id="UP000055136"/>
    </source>
</evidence>
<sequence>MTLMKQFVKSPPAFMPFRVPLFQRGAQMARSFPPVQRLDQAAWSFFPSQRWERAAWLLPPLQRETQGNGGRVGSMTPLFPPLQRGTLKGIKARGDFPPPLPSSSQLPQASVEAQP</sequence>
<evidence type="ECO:0000256" key="1">
    <source>
        <dbReference type="SAM" id="MobiDB-lite"/>
    </source>
</evidence>
<dbReference type="KEGG" id="tee:Tel_13260"/>
<accession>A0A0S2TFS2</accession>
<organism evidence="2 3">
    <name type="scientific">Candidatus Tenderia electrophaga</name>
    <dbReference type="NCBI Taxonomy" id="1748243"/>
    <lineage>
        <taxon>Bacteria</taxon>
        <taxon>Pseudomonadati</taxon>
        <taxon>Pseudomonadota</taxon>
        <taxon>Gammaproteobacteria</taxon>
        <taxon>Candidatus Tenderiales</taxon>
        <taxon>Candidatus Tenderiaceae</taxon>
        <taxon>Candidatus Tenderia</taxon>
    </lineage>
</organism>
<reference evidence="2" key="1">
    <citation type="submission" date="2015-10" db="EMBL/GenBank/DDBJ databases">
        <title>Description of Candidatus Tenderia electrophaga gen. nov, sp. nov., an Uncultivated Electroautotroph from a Biocathode Enrichment.</title>
        <authorList>
            <person name="Eddie B.J."/>
            <person name="Malanoski A.P."/>
            <person name="Wang Z."/>
            <person name="Hall R.J."/>
            <person name="Oh S.D."/>
            <person name="Heiner C."/>
            <person name="Lin B."/>
            <person name="Strycharz-Glaven S.M."/>
        </authorList>
    </citation>
    <scope>NUCLEOTIDE SEQUENCE [LARGE SCALE GENOMIC DNA]</scope>
    <source>
        <strain evidence="2">NRL1</strain>
    </source>
</reference>
<proteinExistence type="predicted"/>
<keyword evidence="3" id="KW-1185">Reference proteome</keyword>
<protein>
    <submittedName>
        <fullName evidence="2">Uncharacterized protein</fullName>
    </submittedName>
</protein>
<dbReference type="AlphaFoldDB" id="A0A0S2TFS2"/>
<feature type="region of interest" description="Disordered" evidence="1">
    <location>
        <begin position="63"/>
        <end position="115"/>
    </location>
</feature>
<evidence type="ECO:0000313" key="2">
    <source>
        <dbReference type="EMBL" id="ALP54022.1"/>
    </source>
</evidence>
<dbReference type="EMBL" id="CP013099">
    <property type="protein sequence ID" value="ALP54022.1"/>
    <property type="molecule type" value="Genomic_DNA"/>
</dbReference>
<dbReference type="Proteomes" id="UP000055136">
    <property type="component" value="Chromosome"/>
</dbReference>
<gene>
    <name evidence="2" type="ORF">Tel_13260</name>
</gene>
<dbReference type="STRING" id="1748243.Tel_13260"/>
<name>A0A0S2TFS2_9GAMM</name>